<reference evidence="2" key="1">
    <citation type="submission" date="2021-02" db="EMBL/GenBank/DDBJ databases">
        <authorList>
            <person name="Dougan E. K."/>
            <person name="Rhodes N."/>
            <person name="Thang M."/>
            <person name="Chan C."/>
        </authorList>
    </citation>
    <scope>NUCLEOTIDE SEQUENCE</scope>
</reference>
<evidence type="ECO:0000313" key="3">
    <source>
        <dbReference type="Proteomes" id="UP000604046"/>
    </source>
</evidence>
<feature type="transmembrane region" description="Helical" evidence="1">
    <location>
        <begin position="12"/>
        <end position="30"/>
    </location>
</feature>
<comment type="caution">
    <text evidence="2">The sequence shown here is derived from an EMBL/GenBank/DDBJ whole genome shotgun (WGS) entry which is preliminary data.</text>
</comment>
<keyword evidence="1" id="KW-1133">Transmembrane helix</keyword>
<feature type="transmembrane region" description="Helical" evidence="1">
    <location>
        <begin position="83"/>
        <end position="102"/>
    </location>
</feature>
<keyword evidence="1" id="KW-0812">Transmembrane</keyword>
<gene>
    <name evidence="2" type="ORF">SNAT2548_LOCUS28296</name>
</gene>
<keyword evidence="1" id="KW-0472">Membrane</keyword>
<proteinExistence type="predicted"/>
<dbReference type="Proteomes" id="UP000604046">
    <property type="component" value="Unassembled WGS sequence"/>
</dbReference>
<evidence type="ECO:0000256" key="1">
    <source>
        <dbReference type="SAM" id="Phobius"/>
    </source>
</evidence>
<accession>A0A812SWV5</accession>
<name>A0A812SWV5_9DINO</name>
<organism evidence="2 3">
    <name type="scientific">Symbiodinium natans</name>
    <dbReference type="NCBI Taxonomy" id="878477"/>
    <lineage>
        <taxon>Eukaryota</taxon>
        <taxon>Sar</taxon>
        <taxon>Alveolata</taxon>
        <taxon>Dinophyceae</taxon>
        <taxon>Suessiales</taxon>
        <taxon>Symbiodiniaceae</taxon>
        <taxon>Symbiodinium</taxon>
    </lineage>
</organism>
<feature type="transmembrane region" description="Helical" evidence="1">
    <location>
        <begin position="114"/>
        <end position="135"/>
    </location>
</feature>
<evidence type="ECO:0000313" key="2">
    <source>
        <dbReference type="EMBL" id="CAE7505166.1"/>
    </source>
</evidence>
<dbReference type="AlphaFoldDB" id="A0A812SWV5"/>
<dbReference type="EMBL" id="CAJNDS010002512">
    <property type="protein sequence ID" value="CAE7505166.1"/>
    <property type="molecule type" value="Genomic_DNA"/>
</dbReference>
<feature type="transmembrane region" description="Helical" evidence="1">
    <location>
        <begin position="142"/>
        <end position="158"/>
    </location>
</feature>
<protein>
    <submittedName>
        <fullName evidence="2">Uncharacterized protein</fullName>
    </submittedName>
</protein>
<dbReference type="OrthoDB" id="416523at2759"/>
<sequence>METAGIDAFSSPIFLTASGLLQAFCIIKLIRASMEHRDYVFRFLQTVVMHSCWLMNLSAGPKHAAQGIAREVCRLRLRLAHGYLYFLVVTTGFSIISVQIGILRNQQSNAPPAFYWTILLLFGFSTAHLLFPTILQSSTLDVLYVATMAAAAFLLSPWCTRADAIPYMSIVLLAFLRLPASSFATRPSIAVAGNVGVAIVMMVRTMVDFDDSLCDGSVGTSCNVGRDIYFERAALVTEVSSFFLVAGISLSAEAVLRRTVQQGREYNEATNELSAATSLLRLTCDAVVELDEDFCLTEHSPELAAILLRDRPGSTLAGVKFTDFVATPEEAAQTARLLNGSNGHENFDDQADQAGVSAHAFHTRLVDTNSSKFRTEVFQVKYCKVGDAVRHLIGLREITDQQSLARQSVTLPACDPDDSSMSCPYRLLGSADGSPVAQANNRCSSAKSMSEGEKEVRPIVYLTLGNLTGSCSVVEASVSASSLVGIRVTELFPGMGSQSLEGLLAEVDRCEVAEEVGLLAQKQHFFKEWLVQWSPGQTDYVDGLVHILKSDSGSHQLLLCCRAANLSPLASPSGVSSEAPRQQSAASAFSILPGMPFEDRAPSLH</sequence>
<keyword evidence="3" id="KW-1185">Reference proteome</keyword>